<evidence type="ECO:0000256" key="1">
    <source>
        <dbReference type="SAM" id="MobiDB-lite"/>
    </source>
</evidence>
<keyword evidence="4" id="KW-1185">Reference proteome</keyword>
<evidence type="ECO:0000313" key="4">
    <source>
        <dbReference type="Proteomes" id="UP000030765"/>
    </source>
</evidence>
<reference evidence="2 4" key="1">
    <citation type="journal article" date="2014" name="BMC Genomics">
        <title>Genome sequence of Anopheles sinensis provides insight into genetics basis of mosquito competence for malaria parasites.</title>
        <authorList>
            <person name="Zhou D."/>
            <person name="Zhang D."/>
            <person name="Ding G."/>
            <person name="Shi L."/>
            <person name="Hou Q."/>
            <person name="Ye Y."/>
            <person name="Xu Y."/>
            <person name="Zhou H."/>
            <person name="Xiong C."/>
            <person name="Li S."/>
            <person name="Yu J."/>
            <person name="Hong S."/>
            <person name="Yu X."/>
            <person name="Zou P."/>
            <person name="Chen C."/>
            <person name="Chang X."/>
            <person name="Wang W."/>
            <person name="Lv Y."/>
            <person name="Sun Y."/>
            <person name="Ma L."/>
            <person name="Shen B."/>
            <person name="Zhu C."/>
        </authorList>
    </citation>
    <scope>NUCLEOTIDE SEQUENCE [LARGE SCALE GENOMIC DNA]</scope>
</reference>
<dbReference type="Proteomes" id="UP000030765">
    <property type="component" value="Unassembled WGS sequence"/>
</dbReference>
<dbReference type="EMBL" id="ATLV01010166">
    <property type="status" value="NOT_ANNOTATED_CDS"/>
    <property type="molecule type" value="Genomic_DNA"/>
</dbReference>
<reference evidence="3" key="2">
    <citation type="submission" date="2020-05" db="UniProtKB">
        <authorList>
            <consortium name="EnsemblMetazoa"/>
        </authorList>
    </citation>
    <scope>IDENTIFICATION</scope>
</reference>
<protein>
    <submittedName>
        <fullName evidence="2">AGAP013105-PA-like protein</fullName>
    </submittedName>
</protein>
<sequence>MNCYHAERVSNGTGHMPRAVLYRWRSLLDVFVPSHFGDNMWQTRNTWVFLLLASVVSSGVYGLTCNFCQSSNNYTSCLKSYPVECTEAVVNVTNLLLAPHNPSLKAGVSPGPEMQCFQVNFTANGVTNYQMGCTFARSHICEGWTVPSQCRIVSGIATPNPQAYSSKPSVGPIPSTTPGGGAGSNSKYSTPSIGTSSRATSLKESGTTTTVYPTLSTEGLSSSTPRPDKSRANVVSLRLDLLLLLSMFHLWCQNL</sequence>
<organism evidence="3 4">
    <name type="scientific">Anopheles sinensis</name>
    <name type="common">Mosquito</name>
    <dbReference type="NCBI Taxonomy" id="74873"/>
    <lineage>
        <taxon>Eukaryota</taxon>
        <taxon>Metazoa</taxon>
        <taxon>Ecdysozoa</taxon>
        <taxon>Arthropoda</taxon>
        <taxon>Hexapoda</taxon>
        <taxon>Insecta</taxon>
        <taxon>Pterygota</taxon>
        <taxon>Neoptera</taxon>
        <taxon>Endopterygota</taxon>
        <taxon>Diptera</taxon>
        <taxon>Nematocera</taxon>
        <taxon>Culicoidea</taxon>
        <taxon>Culicidae</taxon>
        <taxon>Anophelinae</taxon>
        <taxon>Anopheles</taxon>
    </lineage>
</organism>
<feature type="region of interest" description="Disordered" evidence="1">
    <location>
        <begin position="163"/>
        <end position="230"/>
    </location>
</feature>
<dbReference type="EMBL" id="KE524565">
    <property type="protein sequence ID" value="KFB35536.1"/>
    <property type="molecule type" value="Genomic_DNA"/>
</dbReference>
<name>A0A084VC42_ANOSI</name>
<dbReference type="AlphaFoldDB" id="A0A084VC42"/>
<dbReference type="VEuPathDB" id="VectorBase:ASIC002330"/>
<dbReference type="OrthoDB" id="10468267at2759"/>
<proteinExistence type="predicted"/>
<dbReference type="EnsemblMetazoa" id="ASIC002330-RA">
    <property type="protein sequence ID" value="ASIC002330-PA"/>
    <property type="gene ID" value="ASIC002330"/>
</dbReference>
<accession>A0A084VC42</accession>
<evidence type="ECO:0000313" key="3">
    <source>
        <dbReference type="EnsemblMetazoa" id="ASIC002330-PA"/>
    </source>
</evidence>
<evidence type="ECO:0000313" key="2">
    <source>
        <dbReference type="EMBL" id="KFB35536.1"/>
    </source>
</evidence>
<dbReference type="VEuPathDB" id="VectorBase:ASIS011258"/>
<feature type="compositionally biased region" description="Polar residues" evidence="1">
    <location>
        <begin position="184"/>
        <end position="225"/>
    </location>
</feature>
<gene>
    <name evidence="2" type="ORF">ZHAS_00002330</name>
</gene>